<organism evidence="1">
    <name type="scientific">Tanacetum cinerariifolium</name>
    <name type="common">Dalmatian daisy</name>
    <name type="synonym">Chrysanthemum cinerariifolium</name>
    <dbReference type="NCBI Taxonomy" id="118510"/>
    <lineage>
        <taxon>Eukaryota</taxon>
        <taxon>Viridiplantae</taxon>
        <taxon>Streptophyta</taxon>
        <taxon>Embryophyta</taxon>
        <taxon>Tracheophyta</taxon>
        <taxon>Spermatophyta</taxon>
        <taxon>Magnoliopsida</taxon>
        <taxon>eudicotyledons</taxon>
        <taxon>Gunneridae</taxon>
        <taxon>Pentapetalae</taxon>
        <taxon>asterids</taxon>
        <taxon>campanulids</taxon>
        <taxon>Asterales</taxon>
        <taxon>Asteraceae</taxon>
        <taxon>Asteroideae</taxon>
        <taxon>Anthemideae</taxon>
        <taxon>Anthemidinae</taxon>
        <taxon>Tanacetum</taxon>
    </lineage>
</organism>
<feature type="non-terminal residue" evidence="1">
    <location>
        <position position="1"/>
    </location>
</feature>
<dbReference type="AlphaFoldDB" id="A0A699UDS4"/>
<comment type="caution">
    <text evidence="1">The sequence shown here is derived from an EMBL/GenBank/DDBJ whole genome shotgun (WGS) entry which is preliminary data.</text>
</comment>
<proteinExistence type="predicted"/>
<gene>
    <name evidence="1" type="ORF">Tci_889833</name>
</gene>
<sequence>AKAAEAIRLRADVFKFESAKQSLRSEVGGFKRSKRCFREREKNELDVKVTDLSASVKVKEHEVVDLDA</sequence>
<dbReference type="EMBL" id="BKCJ011303408">
    <property type="protein sequence ID" value="GFD17864.1"/>
    <property type="molecule type" value="Genomic_DNA"/>
</dbReference>
<protein>
    <submittedName>
        <fullName evidence="1">Uncharacterized protein</fullName>
    </submittedName>
</protein>
<evidence type="ECO:0000313" key="1">
    <source>
        <dbReference type="EMBL" id="GFD17864.1"/>
    </source>
</evidence>
<name>A0A699UDS4_TANCI</name>
<accession>A0A699UDS4</accession>
<reference evidence="1" key="1">
    <citation type="journal article" date="2019" name="Sci. Rep.">
        <title>Draft genome of Tanacetum cinerariifolium, the natural source of mosquito coil.</title>
        <authorList>
            <person name="Yamashiro T."/>
            <person name="Shiraishi A."/>
            <person name="Satake H."/>
            <person name="Nakayama K."/>
        </authorList>
    </citation>
    <scope>NUCLEOTIDE SEQUENCE</scope>
</reference>